<dbReference type="SUPFAM" id="SSF48726">
    <property type="entry name" value="Immunoglobulin"/>
    <property type="match status" value="1"/>
</dbReference>
<organism evidence="3 4">
    <name type="scientific">Lates calcarifer</name>
    <name type="common">Barramundi</name>
    <name type="synonym">Holocentrus calcarifer</name>
    <dbReference type="NCBI Taxonomy" id="8187"/>
    <lineage>
        <taxon>Eukaryota</taxon>
        <taxon>Metazoa</taxon>
        <taxon>Chordata</taxon>
        <taxon>Craniata</taxon>
        <taxon>Vertebrata</taxon>
        <taxon>Euteleostomi</taxon>
        <taxon>Actinopterygii</taxon>
        <taxon>Neopterygii</taxon>
        <taxon>Teleostei</taxon>
        <taxon>Neoteleostei</taxon>
        <taxon>Acanthomorphata</taxon>
        <taxon>Carangaria</taxon>
        <taxon>Carangaria incertae sedis</taxon>
        <taxon>Centropomidae</taxon>
        <taxon>Lates</taxon>
    </lineage>
</organism>
<reference evidence="3" key="2">
    <citation type="submission" date="2025-08" db="UniProtKB">
        <authorList>
            <consortium name="Ensembl"/>
        </authorList>
    </citation>
    <scope>IDENTIFICATION</scope>
</reference>
<dbReference type="GO" id="GO:0043277">
    <property type="term" value="P:apoptotic cell clearance"/>
    <property type="evidence" value="ECO:0007669"/>
    <property type="project" value="TreeGrafter"/>
</dbReference>
<dbReference type="GeneTree" id="ENSGT00940000159345"/>
<dbReference type="InterPro" id="IPR007110">
    <property type="entry name" value="Ig-like_dom"/>
</dbReference>
<dbReference type="PROSITE" id="PS50835">
    <property type="entry name" value="IG_LIKE"/>
    <property type="match status" value="1"/>
</dbReference>
<gene>
    <name evidence="3" type="primary">LOC108884077</name>
</gene>
<feature type="domain" description="Ig-like" evidence="2">
    <location>
        <begin position="34"/>
        <end position="124"/>
    </location>
</feature>
<dbReference type="Proteomes" id="UP000314980">
    <property type="component" value="Unassembled WGS sequence"/>
</dbReference>
<dbReference type="SMART" id="SM00409">
    <property type="entry name" value="IG"/>
    <property type="match status" value="1"/>
</dbReference>
<evidence type="ECO:0000313" key="3">
    <source>
        <dbReference type="Ensembl" id="ENSLCAP00010010313.1"/>
    </source>
</evidence>
<dbReference type="GO" id="GO:0060097">
    <property type="term" value="P:cytoskeletal rearrangement involved in phagocytosis, engulfment"/>
    <property type="evidence" value="ECO:0007669"/>
    <property type="project" value="TreeGrafter"/>
</dbReference>
<keyword evidence="4" id="KW-1185">Reference proteome</keyword>
<dbReference type="Ensembl" id="ENSLCAT00010010541.1">
    <property type="protein sequence ID" value="ENSLCAP00010010313.1"/>
    <property type="gene ID" value="ENSLCAG00010004914.1"/>
</dbReference>
<dbReference type="STRING" id="8187.ENSLCAP00010010313"/>
<evidence type="ECO:0000256" key="1">
    <source>
        <dbReference type="SAM" id="SignalP"/>
    </source>
</evidence>
<feature type="signal peptide" evidence="1">
    <location>
        <begin position="1"/>
        <end position="26"/>
    </location>
</feature>
<dbReference type="GO" id="GO:0001786">
    <property type="term" value="F:phosphatidylserine binding"/>
    <property type="evidence" value="ECO:0007669"/>
    <property type="project" value="TreeGrafter"/>
</dbReference>
<keyword evidence="1" id="KW-0732">Signal</keyword>
<dbReference type="Pfam" id="PF07686">
    <property type="entry name" value="V-set"/>
    <property type="match status" value="1"/>
</dbReference>
<dbReference type="InterPro" id="IPR003599">
    <property type="entry name" value="Ig_sub"/>
</dbReference>
<sequence>MLSLLLHTFTSVSLLTVSALLSAVTTETVVGVAGRRVTLPCRTEAANQRGVEVCWGRGEPSLFTCHNTVINVNGDHISYRKSYRYSVSSSSSLIISMSRPSDSGFYHCRVQLPGLFNDQTSTVHLIIIPRSVVSDDGDAENLNAPPATTSKYRTEATGALNGPKAPHRETSVCFLCSDFTSRDSVCSLSVCFICLSGPTTRDGTEETGSDVTDSTEPMVALVQLPVQQQQVNSLQTFVGNTVRLSFIIFIPALLLTAAYSQ</sequence>
<dbReference type="InterPro" id="IPR013783">
    <property type="entry name" value="Ig-like_fold"/>
</dbReference>
<accession>A0A4W6CFZ0</accession>
<dbReference type="InterPro" id="IPR013106">
    <property type="entry name" value="Ig_V-set"/>
</dbReference>
<name>A0A4W6CFZ0_LATCA</name>
<dbReference type="FunCoup" id="A0A4W6CFZ0">
    <property type="interactions" value="1"/>
</dbReference>
<dbReference type="PANTHER" id="PTHR46608:SF3">
    <property type="entry name" value="T-CELL IMMUNOGLOBULIN AND MUCIN DOMAIN-CONTAINING PROTEIN 4"/>
    <property type="match status" value="1"/>
</dbReference>
<reference evidence="4" key="1">
    <citation type="submission" date="2015-09" db="EMBL/GenBank/DDBJ databases">
        <authorList>
            <person name="Sai Rama Sridatta P."/>
        </authorList>
    </citation>
    <scope>NUCLEOTIDE SEQUENCE [LARGE SCALE GENOMIC DNA]</scope>
</reference>
<dbReference type="Gene3D" id="2.60.40.10">
    <property type="entry name" value="Immunoglobulins"/>
    <property type="match status" value="1"/>
</dbReference>
<evidence type="ECO:0000313" key="4">
    <source>
        <dbReference type="Proteomes" id="UP000314980"/>
    </source>
</evidence>
<feature type="chain" id="PRO_5021439677" description="Ig-like domain-containing protein" evidence="1">
    <location>
        <begin position="27"/>
        <end position="261"/>
    </location>
</feature>
<protein>
    <recommendedName>
        <fullName evidence="2">Ig-like domain-containing protein</fullName>
    </recommendedName>
</protein>
<dbReference type="InterPro" id="IPR036179">
    <property type="entry name" value="Ig-like_dom_sf"/>
</dbReference>
<reference evidence="3" key="3">
    <citation type="submission" date="2025-09" db="UniProtKB">
        <authorList>
            <consortium name="Ensembl"/>
        </authorList>
    </citation>
    <scope>IDENTIFICATION</scope>
</reference>
<proteinExistence type="predicted"/>
<dbReference type="InParanoid" id="A0A4W6CFZ0"/>
<evidence type="ECO:0000259" key="2">
    <source>
        <dbReference type="PROSITE" id="PS50835"/>
    </source>
</evidence>
<dbReference type="PANTHER" id="PTHR46608">
    <property type="entry name" value="T-CELL IMMUNOGLOBULIN AND MUCIN DOMAIN-CONTAINING PROTEIN 4"/>
    <property type="match status" value="1"/>
</dbReference>
<dbReference type="AlphaFoldDB" id="A0A4W6CFZ0"/>